<feature type="compositionally biased region" description="Polar residues" evidence="1">
    <location>
        <begin position="387"/>
        <end position="398"/>
    </location>
</feature>
<dbReference type="PROSITE" id="PS51257">
    <property type="entry name" value="PROKAR_LIPOPROTEIN"/>
    <property type="match status" value="1"/>
</dbReference>
<keyword evidence="4" id="KW-1185">Reference proteome</keyword>
<dbReference type="Pfam" id="PF20434">
    <property type="entry name" value="BD-FAE"/>
    <property type="match status" value="1"/>
</dbReference>
<dbReference type="InterPro" id="IPR049492">
    <property type="entry name" value="BD-FAE-like_dom"/>
</dbReference>
<evidence type="ECO:0000256" key="1">
    <source>
        <dbReference type="SAM" id="MobiDB-lite"/>
    </source>
</evidence>
<name>A0A840SDU3_9SPIR</name>
<sequence>MYKKFISGIMLASFIAGSTFTSCSKKSEPLPKKTYSDSISMNNWKYNEKDDVYYQTGIIYVSKPEDLTYHTLGIFIPGKYVEGTKNSDGTYAIKAIQKDAPYVMPIETPGYAALPAPEDYVDAVKDYTDAGLIFLYSGARGKTHGAPLGVTDFKAAIRYIRHNSEILPGNTDLVFTFGMSGGGAQSAILGASGDSELYEPYLQEIGAVMTESDAVTGSMDWCPITNLNVANEAYEWEMGRTRTDLSEFEQYLSEELALAFGSYIDSLNLKDENGNKLTLVNYTDYLTKTIEDSLNTFLSTTAFPYNPQKTQNNMHLKMLTAGMGQMGQGMNNMQPPSDKPDENKDNNRMPPPPDNKDGKKPENRPEPPEGQPNGHQPSFEEMDGIQRNKNNSTGLNLNRTFNSPEEYIAALNEKTTWVIYDKSTNTAKITSIKDFYKYMKPATKNIGAFDDLNAAQGENLLFGYGDGKGAHFDKYMTALLKDTIYYASFAEDLNKKDSAGNTVDYRMNAYNPMYYLSSYYDGYKSSTPAKFWRIRSGICQGDTAISTELMLKLALQNYGNEITDVDFATVWGLPHVEAETTGSPTQNFIAWVKECVEQL</sequence>
<organism evidence="3 4">
    <name type="scientific">Treponema rectale</name>
    <dbReference type="NCBI Taxonomy" id="744512"/>
    <lineage>
        <taxon>Bacteria</taxon>
        <taxon>Pseudomonadati</taxon>
        <taxon>Spirochaetota</taxon>
        <taxon>Spirochaetia</taxon>
        <taxon>Spirochaetales</taxon>
        <taxon>Treponemataceae</taxon>
        <taxon>Treponema</taxon>
    </lineage>
</organism>
<evidence type="ECO:0000313" key="4">
    <source>
        <dbReference type="Proteomes" id="UP000578697"/>
    </source>
</evidence>
<reference evidence="3 4" key="1">
    <citation type="submission" date="2020-08" db="EMBL/GenBank/DDBJ databases">
        <title>Genomic Encyclopedia of Type Strains, Phase IV (KMG-IV): sequencing the most valuable type-strain genomes for metagenomic binning, comparative biology and taxonomic classification.</title>
        <authorList>
            <person name="Goeker M."/>
        </authorList>
    </citation>
    <scope>NUCLEOTIDE SEQUENCE [LARGE SCALE GENOMIC DNA]</scope>
    <source>
        <strain evidence="3 4">DSM 103679</strain>
    </source>
</reference>
<dbReference type="NCBIfam" id="NF041555">
    <property type="entry name" value="tannase_A"/>
    <property type="match status" value="1"/>
</dbReference>
<dbReference type="AlphaFoldDB" id="A0A840SDU3"/>
<accession>A0A840SDU3</accession>
<evidence type="ECO:0000259" key="2">
    <source>
        <dbReference type="Pfam" id="PF20434"/>
    </source>
</evidence>
<evidence type="ECO:0000313" key="3">
    <source>
        <dbReference type="EMBL" id="MBB5218900.1"/>
    </source>
</evidence>
<dbReference type="EMBL" id="JACHFR010000002">
    <property type="protein sequence ID" value="MBB5218900.1"/>
    <property type="molecule type" value="Genomic_DNA"/>
</dbReference>
<dbReference type="RefSeq" id="WP_184652340.1">
    <property type="nucleotide sequence ID" value="NZ_JACHFR010000002.1"/>
</dbReference>
<feature type="region of interest" description="Disordered" evidence="1">
    <location>
        <begin position="324"/>
        <end position="398"/>
    </location>
</feature>
<feature type="compositionally biased region" description="Basic and acidic residues" evidence="1">
    <location>
        <begin position="338"/>
        <end position="347"/>
    </location>
</feature>
<dbReference type="InterPro" id="IPR048121">
    <property type="entry name" value="Tannase_A"/>
</dbReference>
<feature type="compositionally biased region" description="Basic and acidic residues" evidence="1">
    <location>
        <begin position="354"/>
        <end position="367"/>
    </location>
</feature>
<gene>
    <name evidence="3" type="ORF">HNP77_001269</name>
</gene>
<protein>
    <recommendedName>
        <fullName evidence="2">BD-FAE-like domain-containing protein</fullName>
    </recommendedName>
</protein>
<dbReference type="Gene3D" id="3.40.50.1820">
    <property type="entry name" value="alpha/beta hydrolase"/>
    <property type="match status" value="1"/>
</dbReference>
<feature type="domain" description="BD-FAE-like" evidence="2">
    <location>
        <begin position="143"/>
        <end position="235"/>
    </location>
</feature>
<comment type="caution">
    <text evidence="3">The sequence shown here is derived from an EMBL/GenBank/DDBJ whole genome shotgun (WGS) entry which is preliminary data.</text>
</comment>
<dbReference type="InterPro" id="IPR029058">
    <property type="entry name" value="AB_hydrolase_fold"/>
</dbReference>
<dbReference type="Proteomes" id="UP000578697">
    <property type="component" value="Unassembled WGS sequence"/>
</dbReference>
<proteinExistence type="predicted"/>
<dbReference type="SUPFAM" id="SSF53474">
    <property type="entry name" value="alpha/beta-Hydrolases"/>
    <property type="match status" value="1"/>
</dbReference>